<dbReference type="EMBL" id="AXZF01000198">
    <property type="protein sequence ID" value="ERT63575.1"/>
    <property type="molecule type" value="Genomic_DNA"/>
</dbReference>
<feature type="transmembrane region" description="Helical" evidence="1">
    <location>
        <begin position="25"/>
        <end position="44"/>
    </location>
</feature>
<feature type="transmembrane region" description="Helical" evidence="1">
    <location>
        <begin position="143"/>
        <end position="162"/>
    </location>
</feature>
<dbReference type="HOGENOM" id="CLU_1028548_0_0_0"/>
<feature type="non-terminal residue" evidence="2">
    <location>
        <position position="272"/>
    </location>
</feature>
<accession>U7UW75</accession>
<keyword evidence="1" id="KW-0472">Membrane</keyword>
<keyword evidence="1" id="KW-0812">Transmembrane</keyword>
<evidence type="ECO:0000256" key="1">
    <source>
        <dbReference type="SAM" id="Phobius"/>
    </source>
</evidence>
<keyword evidence="1" id="KW-1133">Transmembrane helix</keyword>
<evidence type="ECO:0000313" key="2">
    <source>
        <dbReference type="EMBL" id="ERT63575.1"/>
    </source>
</evidence>
<organism evidence="2 3">
    <name type="scientific">Cetobacterium somerae ATCC BAA-474</name>
    <dbReference type="NCBI Taxonomy" id="1319815"/>
    <lineage>
        <taxon>Bacteria</taxon>
        <taxon>Fusobacteriati</taxon>
        <taxon>Fusobacteriota</taxon>
        <taxon>Fusobacteriia</taxon>
        <taxon>Fusobacteriales</taxon>
        <taxon>Fusobacteriaceae</taxon>
        <taxon>Cetobacterium</taxon>
    </lineage>
</organism>
<proteinExistence type="predicted"/>
<comment type="caution">
    <text evidence="2">The sequence shown here is derived from an EMBL/GenBank/DDBJ whole genome shotgun (WGS) entry which is preliminary data.</text>
</comment>
<gene>
    <name evidence="2" type="ORF">HMPREF0202_02894</name>
</gene>
<dbReference type="AlphaFoldDB" id="U7UW75"/>
<feature type="non-terminal residue" evidence="2">
    <location>
        <position position="1"/>
    </location>
</feature>
<feature type="transmembrane region" description="Helical" evidence="1">
    <location>
        <begin position="108"/>
        <end position="137"/>
    </location>
</feature>
<feature type="transmembrane region" description="Helical" evidence="1">
    <location>
        <begin position="254"/>
        <end position="271"/>
    </location>
</feature>
<feature type="transmembrane region" description="Helical" evidence="1">
    <location>
        <begin position="76"/>
        <end position="96"/>
    </location>
</feature>
<dbReference type="Proteomes" id="UP000017081">
    <property type="component" value="Unassembled WGS sequence"/>
</dbReference>
<keyword evidence="3" id="KW-1185">Reference proteome</keyword>
<reference evidence="2 3" key="1">
    <citation type="submission" date="2013-08" db="EMBL/GenBank/DDBJ databases">
        <authorList>
            <person name="Weinstock G."/>
            <person name="Sodergren E."/>
            <person name="Wylie T."/>
            <person name="Fulton L."/>
            <person name="Fulton R."/>
            <person name="Fronick C."/>
            <person name="O'Laughlin M."/>
            <person name="Godfrey J."/>
            <person name="Miner T."/>
            <person name="Herter B."/>
            <person name="Appelbaum E."/>
            <person name="Cordes M."/>
            <person name="Lek S."/>
            <person name="Wollam A."/>
            <person name="Pepin K.H."/>
            <person name="Palsikar V.B."/>
            <person name="Mitreva M."/>
            <person name="Wilson R.K."/>
        </authorList>
    </citation>
    <scope>NUCLEOTIDE SEQUENCE [LARGE SCALE GENOMIC DNA]</scope>
    <source>
        <strain evidence="2 3">ATCC BAA-474</strain>
    </source>
</reference>
<sequence>LNLFYIFLIYCIFDYKKFYEIMEKVFIMISALSLISYFLANIFLSFRNSYLIGPNIYRHIYIHGYTLGRHNQNASIFWEPSVYGIILSFFLFFRSLKNPTLNPKKDFIKYIFILSILTTRSTSGLVMLVIIIFYTLIKLKYSIKNFVIFLVCLVFFLNTSLFKKTIYNKLKNISNERSIYQGEDGTRSSGARKMHFLIDFEIFKKNLLIGDKEITNQQSINSRFKEAKELSKKNKYILYYLENKTEYHITSNSIVSMLAYFGIIFFLVYYLI</sequence>
<name>U7UW75_9FUSO</name>
<evidence type="ECO:0000313" key="3">
    <source>
        <dbReference type="Proteomes" id="UP000017081"/>
    </source>
</evidence>
<protein>
    <submittedName>
        <fullName evidence="2">Uncharacterized protein</fullName>
    </submittedName>
</protein>